<feature type="domain" description="Homologous recombination OB-fold protein OB-fold" evidence="2">
    <location>
        <begin position="4"/>
        <end position="88"/>
    </location>
</feature>
<dbReference type="PANTHER" id="PTHR14523:SF1">
    <property type="entry name" value="HOMOLOGOUS RECOMBINATION OB-FOLD PROTEIN"/>
    <property type="match status" value="1"/>
</dbReference>
<feature type="non-terminal residue" evidence="3">
    <location>
        <position position="1"/>
    </location>
</feature>
<dbReference type="AlphaFoldDB" id="A0A1B6GKT9"/>
<dbReference type="InterPro" id="IPR028045">
    <property type="entry name" value="HROB"/>
</dbReference>
<gene>
    <name evidence="3" type="ORF">g.44342</name>
</gene>
<protein>
    <recommendedName>
        <fullName evidence="2">Homologous recombination OB-fold protein OB-fold domain-containing protein</fullName>
    </recommendedName>
</protein>
<evidence type="ECO:0000313" key="3">
    <source>
        <dbReference type="EMBL" id="JAS63059.1"/>
    </source>
</evidence>
<organism evidence="3">
    <name type="scientific">Cuerna arida</name>
    <dbReference type="NCBI Taxonomy" id="1464854"/>
    <lineage>
        <taxon>Eukaryota</taxon>
        <taxon>Metazoa</taxon>
        <taxon>Ecdysozoa</taxon>
        <taxon>Arthropoda</taxon>
        <taxon>Hexapoda</taxon>
        <taxon>Insecta</taxon>
        <taxon>Pterygota</taxon>
        <taxon>Neoptera</taxon>
        <taxon>Paraneoptera</taxon>
        <taxon>Hemiptera</taxon>
        <taxon>Auchenorrhyncha</taxon>
        <taxon>Membracoidea</taxon>
        <taxon>Cicadellidae</taxon>
        <taxon>Cicadellinae</taxon>
        <taxon>Proconiini</taxon>
        <taxon>Cuerna</taxon>
    </lineage>
</organism>
<accession>A0A1B6GKT9</accession>
<dbReference type="InterPro" id="IPR058570">
    <property type="entry name" value="HROB_OB"/>
</dbReference>
<dbReference type="Pfam" id="PF15072">
    <property type="entry name" value="HROB"/>
    <property type="match status" value="1"/>
</dbReference>
<feature type="compositionally biased region" description="Polar residues" evidence="1">
    <location>
        <begin position="240"/>
        <end position="254"/>
    </location>
</feature>
<sequence>FVGKKVPFLAAVLHHLDVSSPDPCIILRDTTGEIHGTLHREVWEQFAAELVVGSVLVMRNVGLLSTGLSSRRHYLNITANNLATIYSSNSENSRKTRLHQFSGQDFTQMIKNWHSLVSPSHGIGSPASVQSLFNTSLPTSPVSSPRILNPSASINKRTEVDKKLLNVAQRVSSQQSPRPAVPSRGNNLLSSFVPQGSPTPSIVRHSLPSCSSRSFGNLNCTNSSQNINRTSLLMTSNVKNNSNPNTVFPKSTQNSSSSSKTFKFDPVIVTLERNIQISPPNSSKDMQSTNTPTLSICQSPDLGNNNCKVMLSQSSQLTAEEQLLVESVFDGIDADSLFDDDF</sequence>
<dbReference type="EMBL" id="GECZ01006710">
    <property type="protein sequence ID" value="JAS63059.1"/>
    <property type="molecule type" value="Transcribed_RNA"/>
</dbReference>
<feature type="region of interest" description="Disordered" evidence="1">
    <location>
        <begin position="240"/>
        <end position="259"/>
    </location>
</feature>
<name>A0A1B6GKT9_9HEMI</name>
<proteinExistence type="predicted"/>
<dbReference type="GO" id="GO:0000725">
    <property type="term" value="P:recombinational repair"/>
    <property type="evidence" value="ECO:0007669"/>
    <property type="project" value="InterPro"/>
</dbReference>
<reference evidence="3" key="1">
    <citation type="submission" date="2015-11" db="EMBL/GenBank/DDBJ databases">
        <title>De novo transcriptome assembly of four potential Pierce s Disease insect vectors from Arizona vineyards.</title>
        <authorList>
            <person name="Tassone E.E."/>
        </authorList>
    </citation>
    <scope>NUCLEOTIDE SEQUENCE</scope>
</reference>
<dbReference type="PANTHER" id="PTHR14523">
    <property type="entry name" value="UNCHARACTERIZED PROTEIN C17ORF53 HOMOLOG"/>
    <property type="match status" value="1"/>
</dbReference>
<evidence type="ECO:0000256" key="1">
    <source>
        <dbReference type="SAM" id="MobiDB-lite"/>
    </source>
</evidence>
<evidence type="ECO:0000259" key="2">
    <source>
        <dbReference type="Pfam" id="PF15072"/>
    </source>
</evidence>